<dbReference type="EMBL" id="VUMT01000001">
    <property type="protein sequence ID" value="MSS62541.1"/>
    <property type="molecule type" value="Genomic_DNA"/>
</dbReference>
<evidence type="ECO:0000313" key="2">
    <source>
        <dbReference type="EMBL" id="MSS62541.1"/>
    </source>
</evidence>
<keyword evidence="3" id="KW-1185">Reference proteome</keyword>
<evidence type="ECO:0000259" key="1">
    <source>
        <dbReference type="Pfam" id="PF13539"/>
    </source>
</evidence>
<dbReference type="AlphaFoldDB" id="A0A6L5XVW2"/>
<dbReference type="Pfam" id="PF13539">
    <property type="entry name" value="Peptidase_M15_4"/>
    <property type="match status" value="1"/>
</dbReference>
<comment type="caution">
    <text evidence="2">The sequence shown here is derived from an EMBL/GenBank/DDBJ whole genome shotgun (WGS) entry which is preliminary data.</text>
</comment>
<sequence>MKGKIALLSGLCILCFGIYGYQGKTEANLNIVERVTDKADAKSIQNKPASVTKKQIKSKPAGTVLTTQEIKVIGKEKLFYSSKITDSVWKRIYKKSYKKDCVIPKNDLRYIQILYYGFDKKSHVGELIVNKKIEKDTIAVFKELYNKKYPIERVELIDNYNAEDEASMTANNTSCFNYRTIKGKKTLSNHSKGLAIDINPLYNPCVRTRNGVTVVEPSAGTVYANRKKQFSYKIDKNDFCYKTFKKYGFTWGGEWNSLKDYQHFEKTA</sequence>
<dbReference type="SUPFAM" id="SSF55166">
    <property type="entry name" value="Hedgehog/DD-peptidase"/>
    <property type="match status" value="1"/>
</dbReference>
<dbReference type="Gene3D" id="3.30.1380.10">
    <property type="match status" value="1"/>
</dbReference>
<proteinExistence type="predicted"/>
<feature type="domain" description="Peptidase M15C" evidence="1">
    <location>
        <begin position="183"/>
        <end position="266"/>
    </location>
</feature>
<dbReference type="GO" id="GO:0008233">
    <property type="term" value="F:peptidase activity"/>
    <property type="evidence" value="ECO:0007669"/>
    <property type="project" value="InterPro"/>
</dbReference>
<dbReference type="InterPro" id="IPR009045">
    <property type="entry name" value="Zn_M74/Hedgehog-like"/>
</dbReference>
<dbReference type="Proteomes" id="UP000482209">
    <property type="component" value="Unassembled WGS sequence"/>
</dbReference>
<protein>
    <submittedName>
        <fullName evidence="2">M15 family metallopeptidase</fullName>
    </submittedName>
</protein>
<gene>
    <name evidence="2" type="ORF">FYJ58_01355</name>
</gene>
<accession>A0A6L5XVW2</accession>
<organism evidence="2 3">
    <name type="scientific">Velocimicrobium porci</name>
    <dbReference type="NCBI Taxonomy" id="2606634"/>
    <lineage>
        <taxon>Bacteria</taxon>
        <taxon>Bacillati</taxon>
        <taxon>Bacillota</taxon>
        <taxon>Clostridia</taxon>
        <taxon>Lachnospirales</taxon>
        <taxon>Lachnospiraceae</taxon>
        <taxon>Velocimicrobium</taxon>
    </lineage>
</organism>
<name>A0A6L5XVW2_9FIRM</name>
<reference evidence="2 3" key="1">
    <citation type="submission" date="2019-08" db="EMBL/GenBank/DDBJ databases">
        <title>In-depth cultivation of the pig gut microbiome towards novel bacterial diversity and tailored functional studies.</title>
        <authorList>
            <person name="Wylensek D."/>
            <person name="Hitch T.C.A."/>
            <person name="Clavel T."/>
        </authorList>
    </citation>
    <scope>NUCLEOTIDE SEQUENCE [LARGE SCALE GENOMIC DNA]</scope>
    <source>
        <strain evidence="2 3">WCA-693-APC-MOT-I</strain>
    </source>
</reference>
<evidence type="ECO:0000313" key="3">
    <source>
        <dbReference type="Proteomes" id="UP000482209"/>
    </source>
</evidence>
<dbReference type="InterPro" id="IPR039561">
    <property type="entry name" value="Peptidase_M15C"/>
</dbReference>